<dbReference type="EC" id="2.5.1.7" evidence="12"/>
<dbReference type="EMBL" id="CM001402">
    <property type="protein sequence ID" value="EHO39795.1"/>
    <property type="molecule type" value="Genomic_DNA"/>
</dbReference>
<dbReference type="PANTHER" id="PTHR43783:SF1">
    <property type="entry name" value="UDP-N-ACETYLGLUCOSAMINE 1-CARBOXYVINYLTRANSFERASE"/>
    <property type="match status" value="1"/>
</dbReference>
<dbReference type="InParanoid" id="H1XYH7"/>
<dbReference type="Pfam" id="PF00275">
    <property type="entry name" value="EPSP_synthase"/>
    <property type="match status" value="1"/>
</dbReference>
<dbReference type="HAMAP" id="MF_00111">
    <property type="entry name" value="MurA"/>
    <property type="match status" value="1"/>
</dbReference>
<dbReference type="CDD" id="cd01555">
    <property type="entry name" value="UdpNAET"/>
    <property type="match status" value="1"/>
</dbReference>
<evidence type="ECO:0000256" key="6">
    <source>
        <dbReference type="ARBA" id="ARBA00022960"/>
    </source>
</evidence>
<feature type="domain" description="Enolpyruvate transferase" evidence="13">
    <location>
        <begin position="7"/>
        <end position="404"/>
    </location>
</feature>
<keyword evidence="7 12" id="KW-0573">Peptidoglycan synthesis</keyword>
<dbReference type="UniPathway" id="UPA00219"/>
<evidence type="ECO:0000256" key="10">
    <source>
        <dbReference type="ARBA" id="ARBA00038367"/>
    </source>
</evidence>
<dbReference type="EMBL" id="CP018099">
    <property type="protein sequence ID" value="APF19679.1"/>
    <property type="molecule type" value="Genomic_DNA"/>
</dbReference>
<dbReference type="GO" id="GO:0008360">
    <property type="term" value="P:regulation of cell shape"/>
    <property type="evidence" value="ECO:0007669"/>
    <property type="project" value="UniProtKB-KW"/>
</dbReference>
<feature type="active site" description="Proton donor" evidence="12">
    <location>
        <position position="116"/>
    </location>
</feature>
<dbReference type="OrthoDB" id="9803760at2"/>
<evidence type="ECO:0000256" key="5">
    <source>
        <dbReference type="ARBA" id="ARBA00022679"/>
    </source>
</evidence>
<evidence type="ECO:0000256" key="1">
    <source>
        <dbReference type="ARBA" id="ARBA00004496"/>
    </source>
</evidence>
<evidence type="ECO:0000313" key="16">
    <source>
        <dbReference type="Proteomes" id="UP000004671"/>
    </source>
</evidence>
<dbReference type="GO" id="GO:0009252">
    <property type="term" value="P:peptidoglycan biosynthetic process"/>
    <property type="evidence" value="ECO:0007669"/>
    <property type="project" value="UniProtKB-UniRule"/>
</dbReference>
<dbReference type="Gene3D" id="3.65.10.10">
    <property type="entry name" value="Enolpyruvate transferase domain"/>
    <property type="match status" value="2"/>
</dbReference>
<dbReference type="Proteomes" id="UP000183868">
    <property type="component" value="Chromosome"/>
</dbReference>
<evidence type="ECO:0000256" key="3">
    <source>
        <dbReference type="ARBA" id="ARBA00022490"/>
    </source>
</evidence>
<keyword evidence="8 12" id="KW-0131">Cell cycle</keyword>
<dbReference type="Proteomes" id="UP000004671">
    <property type="component" value="Chromosome"/>
</dbReference>
<evidence type="ECO:0000256" key="8">
    <source>
        <dbReference type="ARBA" id="ARBA00023306"/>
    </source>
</evidence>
<evidence type="ECO:0000313" key="17">
    <source>
        <dbReference type="Proteomes" id="UP000183868"/>
    </source>
</evidence>
<comment type="function">
    <text evidence="12">Cell wall formation. Adds enolpyruvyl to UDP-N-acetylglucosamine.</text>
</comment>
<keyword evidence="3 12" id="KW-0963">Cytoplasm</keyword>
<reference evidence="15 16" key="1">
    <citation type="submission" date="2011-09" db="EMBL/GenBank/DDBJ databases">
        <title>The permanent draft genome of Caldithrix abyssi DSM 13497.</title>
        <authorList>
            <consortium name="US DOE Joint Genome Institute (JGI-PGF)"/>
            <person name="Lucas S."/>
            <person name="Han J."/>
            <person name="Lapidus A."/>
            <person name="Bruce D."/>
            <person name="Goodwin L."/>
            <person name="Pitluck S."/>
            <person name="Peters L."/>
            <person name="Kyrpides N."/>
            <person name="Mavromatis K."/>
            <person name="Ivanova N."/>
            <person name="Mikhailova N."/>
            <person name="Chertkov O."/>
            <person name="Detter J.C."/>
            <person name="Tapia R."/>
            <person name="Han C."/>
            <person name="Land M."/>
            <person name="Hauser L."/>
            <person name="Markowitz V."/>
            <person name="Cheng J.-F."/>
            <person name="Hugenholtz P."/>
            <person name="Woyke T."/>
            <person name="Wu D."/>
            <person name="Spring S."/>
            <person name="Brambilla E."/>
            <person name="Klenk H.-P."/>
            <person name="Eisen J.A."/>
        </authorList>
    </citation>
    <scope>NUCLEOTIDE SEQUENCE [LARGE SCALE GENOMIC DNA]</scope>
    <source>
        <strain evidence="15 16">DSM 13497</strain>
    </source>
</reference>
<feature type="binding site" evidence="12">
    <location>
        <position position="328"/>
    </location>
    <ligand>
        <name>UDP-N-acetyl-alpha-D-glucosamine</name>
        <dbReference type="ChEBI" id="CHEBI:57705"/>
    </ligand>
</feature>
<dbReference type="GO" id="GO:0071555">
    <property type="term" value="P:cell wall organization"/>
    <property type="evidence" value="ECO:0007669"/>
    <property type="project" value="UniProtKB-KW"/>
</dbReference>
<evidence type="ECO:0000256" key="7">
    <source>
        <dbReference type="ARBA" id="ARBA00022984"/>
    </source>
</evidence>
<dbReference type="PaxDb" id="880073-Calab_0142"/>
<evidence type="ECO:0000313" key="14">
    <source>
        <dbReference type="EMBL" id="APF19679.1"/>
    </source>
</evidence>
<organism evidence="15 16">
    <name type="scientific">Caldithrix abyssi DSM 13497</name>
    <dbReference type="NCBI Taxonomy" id="880073"/>
    <lineage>
        <taxon>Bacteria</taxon>
        <taxon>Pseudomonadati</taxon>
        <taxon>Calditrichota</taxon>
        <taxon>Calditrichia</taxon>
        <taxon>Calditrichales</taxon>
        <taxon>Calditrichaceae</taxon>
        <taxon>Caldithrix</taxon>
    </lineage>
</organism>
<evidence type="ECO:0000256" key="2">
    <source>
        <dbReference type="ARBA" id="ARBA00004752"/>
    </source>
</evidence>
<dbReference type="InterPro" id="IPR005750">
    <property type="entry name" value="UDP_GlcNAc_COvinyl_MurA"/>
</dbReference>
<name>H1XYH7_CALAY</name>
<sequence>MARFLITGEQQLQGEIKTAGNKNAALPIIAATLLTEESCILRNMPEIRDVHAMLALLKSVGKKVERLKPNVYRINGQVNNQQLPYEMGTNLRASVLFLGGLLPVTGEVRLPPPGGCVIGRRNLDAHFDVAASFGAQVEFDESVYVFRASGVLPAHIWLREASVTATANALLIAARTAGQTVIENAASEPHIGDLCNVLTKMGAQIEGIGSNKLRIIGRERLTGFEHDIVPDHIEAGTFAITAACLQSELVIHDALQEHLRMIAFHLQQMNVDLQFIDNRTLHIKPSKLISKTGKVQVGLWPGFPTDLMSPMIVLATQAQGMTLCHDWMYESRMFFVDKLSIMGANTILCDPHRVIVHGPSPLKGQELSSPDIRAGIALLIAAMAARGQSVIDRIELIDRGYENIDVRLNKIGADIQRVD</sequence>
<keyword evidence="6 12" id="KW-0133">Cell shape</keyword>
<keyword evidence="4 12" id="KW-0132">Cell division</keyword>
<dbReference type="RefSeq" id="WP_006926678.1">
    <property type="nucleotide sequence ID" value="NZ_CM001402.1"/>
</dbReference>
<keyword evidence="16" id="KW-1185">Reference proteome</keyword>
<evidence type="ECO:0000259" key="13">
    <source>
        <dbReference type="Pfam" id="PF00275"/>
    </source>
</evidence>
<evidence type="ECO:0000256" key="9">
    <source>
        <dbReference type="ARBA" id="ARBA00023316"/>
    </source>
</evidence>
<dbReference type="SUPFAM" id="SSF55205">
    <property type="entry name" value="EPT/RTPC-like"/>
    <property type="match status" value="1"/>
</dbReference>
<dbReference type="GO" id="GO:0008760">
    <property type="term" value="F:UDP-N-acetylglucosamine 1-carboxyvinyltransferase activity"/>
    <property type="evidence" value="ECO:0007669"/>
    <property type="project" value="UniProtKB-UniRule"/>
</dbReference>
<evidence type="ECO:0000256" key="11">
    <source>
        <dbReference type="ARBA" id="ARBA00047527"/>
    </source>
</evidence>
<feature type="modified residue" description="2-(S-cysteinyl)pyruvic acid O-phosphothioketal" evidence="12">
    <location>
        <position position="116"/>
    </location>
</feature>
<dbReference type="PANTHER" id="PTHR43783">
    <property type="entry name" value="UDP-N-ACETYLGLUCOSAMINE 1-CARBOXYVINYLTRANSFERASE"/>
    <property type="match status" value="1"/>
</dbReference>
<dbReference type="GO" id="GO:0019277">
    <property type="term" value="P:UDP-N-acetylgalactosamine biosynthetic process"/>
    <property type="evidence" value="ECO:0007669"/>
    <property type="project" value="InterPro"/>
</dbReference>
<dbReference type="KEGG" id="caby:Cabys_2931"/>
<dbReference type="InterPro" id="IPR013792">
    <property type="entry name" value="RNA3'P_cycl/enolpyr_Trfase_a/b"/>
</dbReference>
<dbReference type="InterPro" id="IPR036968">
    <property type="entry name" value="Enolpyruvate_Tfrase_sf"/>
</dbReference>
<evidence type="ECO:0000256" key="12">
    <source>
        <dbReference type="HAMAP-Rule" id="MF_00111"/>
    </source>
</evidence>
<dbReference type="HOGENOM" id="CLU_027387_0_1_0"/>
<keyword evidence="12" id="KW-0670">Pyruvate</keyword>
<dbReference type="AlphaFoldDB" id="H1XYH7"/>
<reference evidence="14 17" key="2">
    <citation type="submission" date="2016-11" db="EMBL/GenBank/DDBJ databases">
        <title>Genomic analysis of Caldithrix abyssi and proposal of a novel bacterial phylum Caldithrichaeota.</title>
        <authorList>
            <person name="Kublanov I."/>
            <person name="Sigalova O."/>
            <person name="Gavrilov S."/>
            <person name="Lebedinsky A."/>
            <person name="Ivanova N."/>
            <person name="Daum C."/>
            <person name="Reddy T."/>
            <person name="Klenk H.P."/>
            <person name="Goker M."/>
            <person name="Reva O."/>
            <person name="Miroshnichenko M."/>
            <person name="Kyprides N."/>
            <person name="Woyke T."/>
            <person name="Gelfand M."/>
        </authorList>
    </citation>
    <scope>NUCLEOTIDE SEQUENCE [LARGE SCALE GENOMIC DNA]</scope>
    <source>
        <strain evidence="14 17">LF13</strain>
    </source>
</reference>
<evidence type="ECO:0000313" key="15">
    <source>
        <dbReference type="EMBL" id="EHO39795.1"/>
    </source>
</evidence>
<dbReference type="eggNOG" id="COG0766">
    <property type="taxonomic scope" value="Bacteria"/>
</dbReference>
<dbReference type="STRING" id="880073.Cabys_2931"/>
<keyword evidence="9 12" id="KW-0961">Cell wall biogenesis/degradation</keyword>
<feature type="binding site" evidence="12">
    <location>
        <begin position="22"/>
        <end position="23"/>
    </location>
    <ligand>
        <name>phosphoenolpyruvate</name>
        <dbReference type="ChEBI" id="CHEBI:58702"/>
    </ligand>
</feature>
<comment type="subcellular location">
    <subcellularLocation>
        <location evidence="1 12">Cytoplasm</location>
    </subcellularLocation>
</comment>
<comment type="caution">
    <text evidence="12">Lacks conserved residue(s) required for the propagation of feature annotation.</text>
</comment>
<feature type="binding site" evidence="12">
    <location>
        <position position="306"/>
    </location>
    <ligand>
        <name>UDP-N-acetyl-alpha-D-glucosamine</name>
        <dbReference type="ChEBI" id="CHEBI:57705"/>
    </ligand>
</feature>
<gene>
    <name evidence="12 14" type="primary">murA</name>
    <name evidence="14" type="ORF">Cabys_2931</name>
    <name evidence="15" type="ORF">Calab_0142</name>
</gene>
<comment type="pathway">
    <text evidence="2 12">Cell wall biogenesis; peptidoglycan biosynthesis.</text>
</comment>
<evidence type="ECO:0000256" key="4">
    <source>
        <dbReference type="ARBA" id="ARBA00022618"/>
    </source>
</evidence>
<dbReference type="InterPro" id="IPR001986">
    <property type="entry name" value="Enolpyruvate_Tfrase_dom"/>
</dbReference>
<feature type="binding site" evidence="12">
    <location>
        <position position="92"/>
    </location>
    <ligand>
        <name>UDP-N-acetyl-alpha-D-glucosamine</name>
        <dbReference type="ChEBI" id="CHEBI:57705"/>
    </ligand>
</feature>
<dbReference type="GO" id="GO:0005737">
    <property type="term" value="C:cytoplasm"/>
    <property type="evidence" value="ECO:0007669"/>
    <property type="project" value="UniProtKB-SubCell"/>
</dbReference>
<comment type="similarity">
    <text evidence="10 12">Belongs to the EPSP synthase family. MurA subfamily.</text>
</comment>
<protein>
    <recommendedName>
        <fullName evidence="12">UDP-N-acetylglucosamine 1-carboxyvinyltransferase</fullName>
        <ecNumber evidence="12">2.5.1.7</ecNumber>
    </recommendedName>
    <alternativeName>
        <fullName evidence="12">Enoylpyruvate transferase</fullName>
    </alternativeName>
    <alternativeName>
        <fullName evidence="12">UDP-N-acetylglucosamine enolpyruvyl transferase</fullName>
        <shortName evidence="12">EPT</shortName>
    </alternativeName>
</protein>
<comment type="catalytic activity">
    <reaction evidence="11 12">
        <text>phosphoenolpyruvate + UDP-N-acetyl-alpha-D-glucosamine = UDP-N-acetyl-3-O-(1-carboxyvinyl)-alpha-D-glucosamine + phosphate</text>
        <dbReference type="Rhea" id="RHEA:18681"/>
        <dbReference type="ChEBI" id="CHEBI:43474"/>
        <dbReference type="ChEBI" id="CHEBI:57705"/>
        <dbReference type="ChEBI" id="CHEBI:58702"/>
        <dbReference type="ChEBI" id="CHEBI:68483"/>
        <dbReference type="EC" id="2.5.1.7"/>
    </reaction>
</comment>
<dbReference type="NCBIfam" id="TIGR01072">
    <property type="entry name" value="murA"/>
    <property type="match status" value="1"/>
</dbReference>
<dbReference type="NCBIfam" id="NF006873">
    <property type="entry name" value="PRK09369.1"/>
    <property type="match status" value="1"/>
</dbReference>
<dbReference type="InterPro" id="IPR050068">
    <property type="entry name" value="MurA_subfamily"/>
</dbReference>
<dbReference type="GO" id="GO:0051301">
    <property type="term" value="P:cell division"/>
    <property type="evidence" value="ECO:0007669"/>
    <property type="project" value="UniProtKB-KW"/>
</dbReference>
<accession>H1XYH7</accession>
<dbReference type="FunCoup" id="H1XYH7">
    <property type="interactions" value="453"/>
</dbReference>
<keyword evidence="5 12" id="KW-0808">Transferase</keyword>
<proteinExistence type="inferred from homology"/>